<dbReference type="KEGG" id="nmv:NITMOv2_4553"/>
<name>A0A0K2GJZ8_NITMO</name>
<dbReference type="PATRIC" id="fig|42253.5.peg.4491"/>
<evidence type="ECO:0000313" key="2">
    <source>
        <dbReference type="Proteomes" id="UP000069205"/>
    </source>
</evidence>
<evidence type="ECO:0000313" key="1">
    <source>
        <dbReference type="EMBL" id="ALA60927.1"/>
    </source>
</evidence>
<dbReference type="Proteomes" id="UP000069205">
    <property type="component" value="Chromosome"/>
</dbReference>
<reference evidence="1 2" key="1">
    <citation type="journal article" date="2015" name="Proc. Natl. Acad. Sci. U.S.A.">
        <title>Expanded metabolic versatility of ubiquitous nitrite-oxidizing bacteria from the genus Nitrospira.</title>
        <authorList>
            <person name="Koch H."/>
            <person name="Lucker S."/>
            <person name="Albertsen M."/>
            <person name="Kitzinger K."/>
            <person name="Herbold C."/>
            <person name="Spieck E."/>
            <person name="Nielsen P.H."/>
            <person name="Wagner M."/>
            <person name="Daims H."/>
        </authorList>
    </citation>
    <scope>NUCLEOTIDE SEQUENCE [LARGE SCALE GENOMIC DNA]</scope>
    <source>
        <strain evidence="1 2">NSP M-1</strain>
    </source>
</reference>
<accession>A0A0K2GJZ8</accession>
<gene>
    <name evidence="1" type="ORF">NITMOv2_4553</name>
</gene>
<dbReference type="EMBL" id="CP011801">
    <property type="protein sequence ID" value="ALA60927.1"/>
    <property type="molecule type" value="Genomic_DNA"/>
</dbReference>
<dbReference type="AlphaFoldDB" id="A0A0K2GJZ8"/>
<keyword evidence="2" id="KW-1185">Reference proteome</keyword>
<protein>
    <submittedName>
        <fullName evidence="1">Uncharacterized protein</fullName>
    </submittedName>
</protein>
<proteinExistence type="predicted"/>
<sequence>MGKRGNWHGKSRDEIGFQNSDRFRRDRDLLLNSLVSAGLGMPHTSFRFKPFRVLSSREFPRSTLSLHPEPVEERDRRGIGRLPLEAGVLVSLTLSPDVSTLPQILMGAGGEGE</sequence>
<dbReference type="STRING" id="42253.NITMOv2_4553"/>
<organism evidence="1 2">
    <name type="scientific">Nitrospira moscoviensis</name>
    <dbReference type="NCBI Taxonomy" id="42253"/>
    <lineage>
        <taxon>Bacteria</taxon>
        <taxon>Pseudomonadati</taxon>
        <taxon>Nitrospirota</taxon>
        <taxon>Nitrospiria</taxon>
        <taxon>Nitrospirales</taxon>
        <taxon>Nitrospiraceae</taxon>
        <taxon>Nitrospira</taxon>
    </lineage>
</organism>